<proteinExistence type="predicted"/>
<accession>A0A9P6AKJ1</accession>
<name>A0A9P6AKJ1_9AGAM</name>
<keyword evidence="3" id="KW-1185">Reference proteome</keyword>
<protein>
    <submittedName>
        <fullName evidence="2">Uncharacterized protein</fullName>
    </submittedName>
</protein>
<organism evidence="2 3">
    <name type="scientific">Hydnum rufescens UP504</name>
    <dbReference type="NCBI Taxonomy" id="1448309"/>
    <lineage>
        <taxon>Eukaryota</taxon>
        <taxon>Fungi</taxon>
        <taxon>Dikarya</taxon>
        <taxon>Basidiomycota</taxon>
        <taxon>Agaricomycotina</taxon>
        <taxon>Agaricomycetes</taxon>
        <taxon>Cantharellales</taxon>
        <taxon>Hydnaceae</taxon>
        <taxon>Hydnum</taxon>
    </lineage>
</organism>
<sequence>MSGTAGLTRNDGPKRLARQKVVFLSLDEEILGKLRYKQEFKRAFSPFGLFPAVASALICRAASSIALFYLIIPLIYLAPPRNGGPSAMVWDCTNIWCVSFFPSLPFAHIDLLAYSSIFEPIRSLRNIKVHL</sequence>
<evidence type="ECO:0000313" key="2">
    <source>
        <dbReference type="EMBL" id="KAF9507560.1"/>
    </source>
</evidence>
<comment type="caution">
    <text evidence="2">The sequence shown here is derived from an EMBL/GenBank/DDBJ whole genome shotgun (WGS) entry which is preliminary data.</text>
</comment>
<keyword evidence="1" id="KW-1133">Transmembrane helix</keyword>
<keyword evidence="1" id="KW-0472">Membrane</keyword>
<evidence type="ECO:0000313" key="3">
    <source>
        <dbReference type="Proteomes" id="UP000886523"/>
    </source>
</evidence>
<dbReference type="Proteomes" id="UP000886523">
    <property type="component" value="Unassembled WGS sequence"/>
</dbReference>
<keyword evidence="1" id="KW-0812">Transmembrane</keyword>
<gene>
    <name evidence="2" type="ORF">BS47DRAFT_1398495</name>
</gene>
<reference evidence="2" key="1">
    <citation type="journal article" date="2020" name="Nat. Commun.">
        <title>Large-scale genome sequencing of mycorrhizal fungi provides insights into the early evolution of symbiotic traits.</title>
        <authorList>
            <person name="Miyauchi S."/>
            <person name="Kiss E."/>
            <person name="Kuo A."/>
            <person name="Drula E."/>
            <person name="Kohler A."/>
            <person name="Sanchez-Garcia M."/>
            <person name="Morin E."/>
            <person name="Andreopoulos B."/>
            <person name="Barry K.W."/>
            <person name="Bonito G."/>
            <person name="Buee M."/>
            <person name="Carver A."/>
            <person name="Chen C."/>
            <person name="Cichocki N."/>
            <person name="Clum A."/>
            <person name="Culley D."/>
            <person name="Crous P.W."/>
            <person name="Fauchery L."/>
            <person name="Girlanda M."/>
            <person name="Hayes R.D."/>
            <person name="Keri Z."/>
            <person name="LaButti K."/>
            <person name="Lipzen A."/>
            <person name="Lombard V."/>
            <person name="Magnuson J."/>
            <person name="Maillard F."/>
            <person name="Murat C."/>
            <person name="Nolan M."/>
            <person name="Ohm R.A."/>
            <person name="Pangilinan J."/>
            <person name="Pereira M.F."/>
            <person name="Perotto S."/>
            <person name="Peter M."/>
            <person name="Pfister S."/>
            <person name="Riley R."/>
            <person name="Sitrit Y."/>
            <person name="Stielow J.B."/>
            <person name="Szollosi G."/>
            <person name="Zifcakova L."/>
            <person name="Stursova M."/>
            <person name="Spatafora J.W."/>
            <person name="Tedersoo L."/>
            <person name="Vaario L.M."/>
            <person name="Yamada A."/>
            <person name="Yan M."/>
            <person name="Wang P."/>
            <person name="Xu J."/>
            <person name="Bruns T."/>
            <person name="Baldrian P."/>
            <person name="Vilgalys R."/>
            <person name="Dunand C."/>
            <person name="Henrissat B."/>
            <person name="Grigoriev I.V."/>
            <person name="Hibbett D."/>
            <person name="Nagy L.G."/>
            <person name="Martin F.M."/>
        </authorList>
    </citation>
    <scope>NUCLEOTIDE SEQUENCE</scope>
    <source>
        <strain evidence="2">UP504</strain>
    </source>
</reference>
<evidence type="ECO:0000256" key="1">
    <source>
        <dbReference type="SAM" id="Phobius"/>
    </source>
</evidence>
<dbReference type="OrthoDB" id="4476201at2759"/>
<dbReference type="EMBL" id="MU129077">
    <property type="protein sequence ID" value="KAF9507560.1"/>
    <property type="molecule type" value="Genomic_DNA"/>
</dbReference>
<feature type="transmembrane region" description="Helical" evidence="1">
    <location>
        <begin position="47"/>
        <end position="78"/>
    </location>
</feature>
<dbReference type="AlphaFoldDB" id="A0A9P6AKJ1"/>